<protein>
    <submittedName>
        <fullName evidence="2">DUF6114 domain-containing protein</fullName>
    </submittedName>
</protein>
<evidence type="ECO:0000313" key="3">
    <source>
        <dbReference type="Proteomes" id="UP001214441"/>
    </source>
</evidence>
<keyword evidence="1" id="KW-0472">Membrane</keyword>
<name>A0ABT6ZZN9_9ACTN</name>
<dbReference type="InterPro" id="IPR046096">
    <property type="entry name" value="DUF6114"/>
</dbReference>
<organism evidence="2 3">
    <name type="scientific">Streptomyces iconiensis</name>
    <dbReference type="NCBI Taxonomy" id="1384038"/>
    <lineage>
        <taxon>Bacteria</taxon>
        <taxon>Bacillati</taxon>
        <taxon>Actinomycetota</taxon>
        <taxon>Actinomycetes</taxon>
        <taxon>Kitasatosporales</taxon>
        <taxon>Streptomycetaceae</taxon>
        <taxon>Streptomyces</taxon>
    </lineage>
</organism>
<dbReference type="Pfam" id="PF19609">
    <property type="entry name" value="DUF6114"/>
    <property type="match status" value="1"/>
</dbReference>
<evidence type="ECO:0000313" key="2">
    <source>
        <dbReference type="EMBL" id="MDJ1134259.1"/>
    </source>
</evidence>
<keyword evidence="1" id="KW-1133">Transmembrane helix</keyword>
<dbReference type="EMBL" id="JANCPR020000019">
    <property type="protein sequence ID" value="MDJ1134259.1"/>
    <property type="molecule type" value="Genomic_DNA"/>
</dbReference>
<comment type="caution">
    <text evidence="2">The sequence shown here is derived from an EMBL/GenBank/DDBJ whole genome shotgun (WGS) entry which is preliminary data.</text>
</comment>
<proteinExistence type="predicted"/>
<evidence type="ECO:0000256" key="1">
    <source>
        <dbReference type="SAM" id="Phobius"/>
    </source>
</evidence>
<dbReference type="RefSeq" id="WP_274045855.1">
    <property type="nucleotide sequence ID" value="NZ_JANCPR020000019.1"/>
</dbReference>
<sequence length="117" mass="11774">MRLTARPRPVAACLCVALAGLELGALPLARPSMLGIQGLSAATALLLAAALVGCAVHLWARPARALWAGTGAILLGLLSYPLANLGGFLLGILLALTGGALALAWRTTEDTPPTGRG</sequence>
<accession>A0ABT6ZZN9</accession>
<keyword evidence="1" id="KW-0812">Transmembrane</keyword>
<gene>
    <name evidence="2" type="ORF">NMN56_020300</name>
</gene>
<reference evidence="2 3" key="1">
    <citation type="submission" date="2023-05" db="EMBL/GenBank/DDBJ databases">
        <title>Streptantibioticus silvisoli sp. nov., acidotolerant actinomycetes 1 from pine litter.</title>
        <authorList>
            <person name="Swiecimska M."/>
            <person name="Golinska P."/>
            <person name="Sangal V."/>
            <person name="Wachnowicz B."/>
            <person name="Goodfellow M."/>
        </authorList>
    </citation>
    <scope>NUCLEOTIDE SEQUENCE [LARGE SCALE GENOMIC DNA]</scope>
    <source>
        <strain evidence="2 3">DSM 42109</strain>
    </source>
</reference>
<dbReference type="Proteomes" id="UP001214441">
    <property type="component" value="Unassembled WGS sequence"/>
</dbReference>
<feature type="transmembrane region" description="Helical" evidence="1">
    <location>
        <begin position="35"/>
        <end position="58"/>
    </location>
</feature>
<keyword evidence="3" id="KW-1185">Reference proteome</keyword>